<dbReference type="GO" id="GO:0019318">
    <property type="term" value="P:hexose metabolic process"/>
    <property type="evidence" value="ECO:0007669"/>
    <property type="project" value="UniProtKB-UniPathway"/>
</dbReference>
<sequence length="144" mass="15313">FDCRMPMIAAMHEDDSPGLSEVARILAEILEIEDVGLDIRKLIVKTCDVVTRRAARLAAAGIVGILKKMGRDGSGGKDEEMKRTVVGVEGSLYTRYTSFREYLNEAVEQILGHEVASHVVINVVEDGAGIGPALLAAAAASSSS</sequence>
<dbReference type="PANTHER" id="PTHR19443">
    <property type="entry name" value="HEXOKINASE"/>
    <property type="match status" value="1"/>
</dbReference>
<evidence type="ECO:0000256" key="4">
    <source>
        <dbReference type="RuleBase" id="RU362007"/>
    </source>
</evidence>
<dbReference type="GO" id="GO:0005536">
    <property type="term" value="F:D-glucose binding"/>
    <property type="evidence" value="ECO:0007669"/>
    <property type="project" value="InterPro"/>
</dbReference>
<dbReference type="SUPFAM" id="SSF53067">
    <property type="entry name" value="Actin-like ATPase domain"/>
    <property type="match status" value="1"/>
</dbReference>
<dbReference type="PRINTS" id="PR00475">
    <property type="entry name" value="HEXOKINASE"/>
</dbReference>
<dbReference type="AlphaFoldDB" id="S8C2R5"/>
<keyword evidence="4 6" id="KW-0418">Kinase</keyword>
<dbReference type="EC" id="2.7.1.-" evidence="4"/>
<evidence type="ECO:0000256" key="2">
    <source>
        <dbReference type="ARBA" id="ARBA00005028"/>
    </source>
</evidence>
<keyword evidence="4" id="KW-0808">Transferase</keyword>
<comment type="similarity">
    <text evidence="4">Belongs to the hexokinase family.</text>
</comment>
<proteinExistence type="inferred from homology"/>
<dbReference type="InterPro" id="IPR001312">
    <property type="entry name" value="Hexokinase"/>
</dbReference>
<keyword evidence="7" id="KW-1185">Reference proteome</keyword>
<dbReference type="PROSITE" id="PS51748">
    <property type="entry name" value="HEXOKINASE_2"/>
    <property type="match status" value="1"/>
</dbReference>
<feature type="non-terminal residue" evidence="6">
    <location>
        <position position="1"/>
    </location>
</feature>
<dbReference type="GO" id="GO:0005739">
    <property type="term" value="C:mitochondrion"/>
    <property type="evidence" value="ECO:0007669"/>
    <property type="project" value="TreeGrafter"/>
</dbReference>
<protein>
    <recommendedName>
        <fullName evidence="4">Phosphotransferase</fullName>
        <ecNumber evidence="4">2.7.1.-</ecNumber>
    </recommendedName>
</protein>
<dbReference type="Pfam" id="PF03727">
    <property type="entry name" value="Hexokinase_2"/>
    <property type="match status" value="1"/>
</dbReference>
<feature type="domain" description="Hexokinase C-terminal" evidence="5">
    <location>
        <begin position="4"/>
        <end position="137"/>
    </location>
</feature>
<keyword evidence="4" id="KW-0067">ATP-binding</keyword>
<evidence type="ECO:0000256" key="1">
    <source>
        <dbReference type="ARBA" id="ARBA00004921"/>
    </source>
</evidence>
<dbReference type="OrthoDB" id="419537at2759"/>
<dbReference type="GO" id="GO:0005524">
    <property type="term" value="F:ATP binding"/>
    <property type="evidence" value="ECO:0007669"/>
    <property type="project" value="UniProtKB-UniRule"/>
</dbReference>
<comment type="caution">
    <text evidence="6">The sequence shown here is derived from an EMBL/GenBank/DDBJ whole genome shotgun (WGS) entry which is preliminary data.</text>
</comment>
<reference evidence="6 7" key="1">
    <citation type="journal article" date="2013" name="BMC Genomics">
        <title>The miniature genome of a carnivorous plant Genlisea aurea contains a low number of genes and short non-coding sequences.</title>
        <authorList>
            <person name="Leushkin E.V."/>
            <person name="Sutormin R.A."/>
            <person name="Nabieva E.R."/>
            <person name="Penin A.A."/>
            <person name="Kondrashov A.S."/>
            <person name="Logacheva M.D."/>
        </authorList>
    </citation>
    <scope>NUCLEOTIDE SEQUENCE [LARGE SCALE GENOMIC DNA]</scope>
</reference>
<accession>S8C2R5</accession>
<name>S8C2R5_9LAMI</name>
<dbReference type="GO" id="GO:0006096">
    <property type="term" value="P:glycolytic process"/>
    <property type="evidence" value="ECO:0007669"/>
    <property type="project" value="UniProtKB-KW"/>
</dbReference>
<evidence type="ECO:0000313" key="6">
    <source>
        <dbReference type="EMBL" id="EPS60949.1"/>
    </source>
</evidence>
<dbReference type="Proteomes" id="UP000015453">
    <property type="component" value="Unassembled WGS sequence"/>
</dbReference>
<keyword evidence="3 4" id="KW-0324">Glycolysis</keyword>
<dbReference type="EMBL" id="AUSU01007188">
    <property type="protein sequence ID" value="EPS60949.1"/>
    <property type="molecule type" value="Genomic_DNA"/>
</dbReference>
<gene>
    <name evidence="6" type="ORF">M569_13851</name>
</gene>
<dbReference type="PANTHER" id="PTHR19443:SF6">
    <property type="entry name" value="HEXOKINASE-4"/>
    <property type="match status" value="1"/>
</dbReference>
<comment type="pathway">
    <text evidence="2">Carbohydrate metabolism; hexose metabolism.</text>
</comment>
<dbReference type="GO" id="GO:0001678">
    <property type="term" value="P:intracellular glucose homeostasis"/>
    <property type="evidence" value="ECO:0007669"/>
    <property type="project" value="InterPro"/>
</dbReference>
<evidence type="ECO:0000259" key="5">
    <source>
        <dbReference type="Pfam" id="PF03727"/>
    </source>
</evidence>
<dbReference type="GO" id="GO:0004396">
    <property type="term" value="F:hexokinase activity"/>
    <property type="evidence" value="ECO:0007669"/>
    <property type="project" value="UniProtKB-UniRule"/>
</dbReference>
<evidence type="ECO:0000313" key="7">
    <source>
        <dbReference type="Proteomes" id="UP000015453"/>
    </source>
</evidence>
<dbReference type="GO" id="GO:0005829">
    <property type="term" value="C:cytosol"/>
    <property type="evidence" value="ECO:0007669"/>
    <property type="project" value="TreeGrafter"/>
</dbReference>
<keyword evidence="4" id="KW-0547">Nucleotide-binding</keyword>
<evidence type="ECO:0000256" key="3">
    <source>
        <dbReference type="ARBA" id="ARBA00023152"/>
    </source>
</evidence>
<comment type="pathway">
    <text evidence="1">Carbohydrate degradation.</text>
</comment>
<organism evidence="6 7">
    <name type="scientific">Genlisea aurea</name>
    <dbReference type="NCBI Taxonomy" id="192259"/>
    <lineage>
        <taxon>Eukaryota</taxon>
        <taxon>Viridiplantae</taxon>
        <taxon>Streptophyta</taxon>
        <taxon>Embryophyta</taxon>
        <taxon>Tracheophyta</taxon>
        <taxon>Spermatophyta</taxon>
        <taxon>Magnoliopsida</taxon>
        <taxon>eudicotyledons</taxon>
        <taxon>Gunneridae</taxon>
        <taxon>Pentapetalae</taxon>
        <taxon>asterids</taxon>
        <taxon>lamiids</taxon>
        <taxon>Lamiales</taxon>
        <taxon>Lentibulariaceae</taxon>
        <taxon>Genlisea</taxon>
    </lineage>
</organism>
<dbReference type="InterPro" id="IPR043129">
    <property type="entry name" value="ATPase_NBD"/>
</dbReference>
<dbReference type="InterPro" id="IPR022673">
    <property type="entry name" value="Hexokinase_C"/>
</dbReference>
<dbReference type="UniPathway" id="UPA00242"/>
<dbReference type="Gene3D" id="3.40.367.20">
    <property type="match status" value="1"/>
</dbReference>